<dbReference type="EMBL" id="MG640601">
    <property type="protein sequence ID" value="AYF52780.1"/>
    <property type="molecule type" value="Genomic_DNA"/>
</dbReference>
<proteinExistence type="predicted"/>
<geneLocation type="plasmid" evidence="2">
    <name>pZY2</name>
</geneLocation>
<dbReference type="RefSeq" id="WP_016922487.1">
    <property type="nucleotide sequence ID" value="NZ_CP039730.1"/>
</dbReference>
<keyword evidence="1" id="KW-0614">Plasmid</keyword>
<evidence type="ECO:0000313" key="2">
    <source>
        <dbReference type="EMBL" id="QHT44851.1"/>
    </source>
</evidence>
<name>A0A3G1TVC1_ENTFC</name>
<dbReference type="EMBL" id="CP039730">
    <property type="protein sequence ID" value="QHT44851.1"/>
    <property type="molecule type" value="Genomic_DNA"/>
</dbReference>
<accession>A0A3G1TVC1</accession>
<organism evidence="1">
    <name type="scientific">Enterococcus faecium</name>
    <name type="common">Streptococcus faecium</name>
    <dbReference type="NCBI Taxonomy" id="1352"/>
    <lineage>
        <taxon>Bacteria</taxon>
        <taxon>Bacillati</taxon>
        <taxon>Bacillota</taxon>
        <taxon>Bacilli</taxon>
        <taxon>Lactobacillales</taxon>
        <taxon>Enterococcaceae</taxon>
        <taxon>Enterococcus</taxon>
    </lineage>
</organism>
<reference evidence="1" key="1">
    <citation type="submission" date="2017-11" db="EMBL/GenBank/DDBJ databases">
        <title>The Silenced vanM Gene Cluster on Plasmid was Prevalent in Clinical Isolates of Enterococci from Hangzhou, China.</title>
        <authorList>
            <person name="Sun L."/>
            <person name="Qu T."/>
            <person name="Chen Y."/>
            <person name="Fu Y."/>
            <person name="Yang Q."/>
            <person name="Yu Y."/>
        </authorList>
    </citation>
    <scope>NUCLEOTIDE SEQUENCE</scope>
    <source>
        <strain evidence="1">SRR6</strain>
        <plasmid evidence="1">pEMSRR6</plasmid>
    </source>
</reference>
<gene>
    <name evidence="2" type="ORF">FCF09_14305</name>
</gene>
<protein>
    <submittedName>
        <fullName evidence="1">Uncharacterized protein</fullName>
    </submittedName>
</protein>
<geneLocation type="plasmid" evidence="1">
    <name>pEMSRR6</name>
</geneLocation>
<dbReference type="AlphaFoldDB" id="A0A3G1TVC1"/>
<sequence length="62" mass="7207">MTSEELMKYEKRVAPARKAEDEQKVSVDLRQNLTSGQSNKFQVRRPVYLKTNFVIDPQTFGC</sequence>
<reference evidence="2" key="2">
    <citation type="journal article" date="2020" name="J. Antimicrob. Chemother.">
        <title>Tandem amplification of the vanM gene cluster drives vancomycin resistance in vancomycin-variable enterococci.</title>
        <authorList>
            <person name="Sun L."/>
            <person name="Chen Y."/>
            <person name="Hua X."/>
            <person name="Chen Y."/>
            <person name="Hong J."/>
            <person name="Wu X."/>
            <person name="Jiang Y."/>
            <person name="van Schaik W."/>
            <person name="Qu T."/>
            <person name="Yu Y."/>
        </authorList>
    </citation>
    <scope>NUCLEOTIDE SEQUENCE [LARGE SCALE GENOMIC DNA]</scope>
    <source>
        <strain evidence="2">ZY2</strain>
        <plasmid evidence="2">pZY2</plasmid>
    </source>
</reference>
<evidence type="ECO:0000313" key="1">
    <source>
        <dbReference type="EMBL" id="AYF52780.1"/>
    </source>
</evidence>